<feature type="signal peptide" evidence="1">
    <location>
        <begin position="1"/>
        <end position="26"/>
    </location>
</feature>
<evidence type="ECO:0000313" key="3">
    <source>
        <dbReference type="Proteomes" id="UP000778523"/>
    </source>
</evidence>
<proteinExistence type="predicted"/>
<keyword evidence="3" id="KW-1185">Reference proteome</keyword>
<dbReference type="EMBL" id="JABCSC020000004">
    <property type="protein sequence ID" value="NSL56631.1"/>
    <property type="molecule type" value="Genomic_DNA"/>
</dbReference>
<gene>
    <name evidence="2" type="ORF">HJ583_016470</name>
</gene>
<name>A0ABX2IIM4_9RHOO</name>
<feature type="chain" id="PRO_5045067699" evidence="1">
    <location>
        <begin position="27"/>
        <end position="138"/>
    </location>
</feature>
<accession>A0ABX2IIM4</accession>
<comment type="caution">
    <text evidence="2">The sequence shown here is derived from an EMBL/GenBank/DDBJ whole genome shotgun (WGS) entry which is preliminary data.</text>
</comment>
<sequence length="138" mass="15124">MNRVRPLLLSALLASLALFGTRPADAEPVATAESSTQENGIGRLFHSRQQRAILDELRRRNARIGEEQESDSITLQGIVRRSGGQSTVWINGRAHHDRAPVAALGERSASVFVGEGKTRELKVGERIQLVPAPEQIRP</sequence>
<protein>
    <submittedName>
        <fullName evidence="2">Uncharacterized protein</fullName>
    </submittedName>
</protein>
<evidence type="ECO:0000313" key="2">
    <source>
        <dbReference type="EMBL" id="NSL56631.1"/>
    </source>
</evidence>
<dbReference type="RefSeq" id="WP_170022938.1">
    <property type="nucleotide sequence ID" value="NZ_JABCSC020000004.1"/>
</dbReference>
<reference evidence="2 3" key="1">
    <citation type="submission" date="2020-06" db="EMBL/GenBank/DDBJ databases">
        <title>Draft genome of Uliginosibacterium sp. IMCC34675.</title>
        <authorList>
            <person name="Song J."/>
        </authorList>
    </citation>
    <scope>NUCLEOTIDE SEQUENCE [LARGE SCALE GENOMIC DNA]</scope>
    <source>
        <strain evidence="2 3">IMCC34675</strain>
    </source>
</reference>
<keyword evidence="1" id="KW-0732">Signal</keyword>
<evidence type="ECO:0000256" key="1">
    <source>
        <dbReference type="SAM" id="SignalP"/>
    </source>
</evidence>
<organism evidence="2 3">
    <name type="scientific">Uliginosibacterium aquaticum</name>
    <dbReference type="NCBI Taxonomy" id="2731212"/>
    <lineage>
        <taxon>Bacteria</taxon>
        <taxon>Pseudomonadati</taxon>
        <taxon>Pseudomonadota</taxon>
        <taxon>Betaproteobacteria</taxon>
        <taxon>Rhodocyclales</taxon>
        <taxon>Zoogloeaceae</taxon>
        <taxon>Uliginosibacterium</taxon>
    </lineage>
</organism>
<dbReference type="Proteomes" id="UP000778523">
    <property type="component" value="Unassembled WGS sequence"/>
</dbReference>